<proteinExistence type="inferred from homology"/>
<dbReference type="SUPFAM" id="SSF53187">
    <property type="entry name" value="Zn-dependent exopeptidases"/>
    <property type="match status" value="1"/>
</dbReference>
<gene>
    <name evidence="3" type="ORF">G6047_13635</name>
</gene>
<dbReference type="CDD" id="cd06239">
    <property type="entry name" value="M14-like"/>
    <property type="match status" value="1"/>
</dbReference>
<dbReference type="Proteomes" id="UP000712080">
    <property type="component" value="Unassembled WGS sequence"/>
</dbReference>
<reference evidence="3" key="1">
    <citation type="submission" date="2020-02" db="EMBL/GenBank/DDBJ databases">
        <title>Flavobacterium sp. genome.</title>
        <authorList>
            <person name="Jung H.S."/>
            <person name="Baek J.H."/>
            <person name="Jeon C.O."/>
        </authorList>
    </citation>
    <scope>NUCLEOTIDE SEQUENCE</scope>
    <source>
        <strain evidence="3">SE-s28</strain>
    </source>
</reference>
<dbReference type="Gene3D" id="3.40.630.10">
    <property type="entry name" value="Zn peptidases"/>
    <property type="match status" value="1"/>
</dbReference>
<organism evidence="3 4">
    <name type="scientific">Flavobacterium silvaticum</name>
    <dbReference type="NCBI Taxonomy" id="1852020"/>
    <lineage>
        <taxon>Bacteria</taxon>
        <taxon>Pseudomonadati</taxon>
        <taxon>Bacteroidota</taxon>
        <taxon>Flavobacteriia</taxon>
        <taxon>Flavobacteriales</taxon>
        <taxon>Flavobacteriaceae</taxon>
        <taxon>Flavobacterium</taxon>
    </lineage>
</organism>
<evidence type="ECO:0000313" key="4">
    <source>
        <dbReference type="Proteomes" id="UP000712080"/>
    </source>
</evidence>
<comment type="caution">
    <text evidence="3">The sequence shown here is derived from an EMBL/GenBank/DDBJ whole genome shotgun (WGS) entry which is preliminary data.</text>
</comment>
<dbReference type="RefSeq" id="WP_169528170.1">
    <property type="nucleotide sequence ID" value="NZ_JAAMPU010000107.1"/>
</dbReference>
<dbReference type="EMBL" id="JAAMPU010000107">
    <property type="protein sequence ID" value="NMH29078.1"/>
    <property type="molecule type" value="Genomic_DNA"/>
</dbReference>
<dbReference type="GO" id="GO:0008270">
    <property type="term" value="F:zinc ion binding"/>
    <property type="evidence" value="ECO:0007669"/>
    <property type="project" value="InterPro"/>
</dbReference>
<accession>A0A972FV33</accession>
<feature type="domain" description="Peptidase M14" evidence="2">
    <location>
        <begin position="8"/>
        <end position="267"/>
    </location>
</feature>
<protein>
    <submittedName>
        <fullName evidence="3">DUF2817 domain-containing protein</fullName>
    </submittedName>
</protein>
<dbReference type="SMART" id="SM00631">
    <property type="entry name" value="Zn_pept"/>
    <property type="match status" value="1"/>
</dbReference>
<evidence type="ECO:0000259" key="2">
    <source>
        <dbReference type="PROSITE" id="PS52035"/>
    </source>
</evidence>
<dbReference type="PROSITE" id="PS52035">
    <property type="entry name" value="PEPTIDASE_M14"/>
    <property type="match status" value="1"/>
</dbReference>
<keyword evidence="4" id="KW-1185">Reference proteome</keyword>
<sequence length="381" mass="43209">MDFAAITDIYKADSLFGRYITLEDIEPLLLLDSRKGKVGTIGNSVEGRALYSYTIGHGPFKILMWSQMHGNESTATKALFDLFDFFDSDASAQSLLDAFTFCFVPMLNPDGALRYTRENANSIDLNRDFINFSQPESRALANLFESFRPDFSFNLHDQRSIFGVGETGEPATLSFLAPAYNAEREINDTRKKAIEVIIAMNQSLQEIIPGKVGRFDDSFNPNCVGDNFQMKGCPTVLIESGHYPDDYNREFCRKLTFQSILAGIFQLNEIVVVDNVIEEYLIIPQNMMVFFDFGFKNVKINYDGKELITNFVAQYKEELIENKLFFNAYFADSANCDVYFSHESYEAEGALFQSESGLYPAVGEKANFMLGNQRFENGKRI</sequence>
<name>A0A972FV33_9FLAO</name>
<feature type="active site" description="Proton donor/acceptor" evidence="1">
    <location>
        <position position="239"/>
    </location>
</feature>
<dbReference type="GO" id="GO:0006508">
    <property type="term" value="P:proteolysis"/>
    <property type="evidence" value="ECO:0007669"/>
    <property type="project" value="InterPro"/>
</dbReference>
<dbReference type="Pfam" id="PF00246">
    <property type="entry name" value="Peptidase_M14"/>
    <property type="match status" value="1"/>
</dbReference>
<comment type="similarity">
    <text evidence="1">Belongs to the peptidase M14 family.</text>
</comment>
<evidence type="ECO:0000313" key="3">
    <source>
        <dbReference type="EMBL" id="NMH29078.1"/>
    </source>
</evidence>
<evidence type="ECO:0000256" key="1">
    <source>
        <dbReference type="PROSITE-ProRule" id="PRU01379"/>
    </source>
</evidence>
<dbReference type="InterPro" id="IPR000834">
    <property type="entry name" value="Peptidase_M14"/>
</dbReference>
<dbReference type="AlphaFoldDB" id="A0A972FV33"/>
<dbReference type="GO" id="GO:0004181">
    <property type="term" value="F:metallocarboxypeptidase activity"/>
    <property type="evidence" value="ECO:0007669"/>
    <property type="project" value="InterPro"/>
</dbReference>